<keyword evidence="1" id="KW-0732">Signal</keyword>
<proteinExistence type="predicted"/>
<feature type="signal peptide" evidence="1">
    <location>
        <begin position="1"/>
        <end position="17"/>
    </location>
</feature>
<reference evidence="3 4" key="1">
    <citation type="submission" date="2021-12" db="EMBL/GenBank/DDBJ databases">
        <title>Genome seq of P8.</title>
        <authorList>
            <person name="Seo T."/>
        </authorList>
    </citation>
    <scope>NUCLEOTIDE SEQUENCE [LARGE SCALE GENOMIC DNA]</scope>
    <source>
        <strain evidence="3 4">P8</strain>
    </source>
</reference>
<evidence type="ECO:0000313" key="4">
    <source>
        <dbReference type="Proteomes" id="UP001200741"/>
    </source>
</evidence>
<keyword evidence="4" id="KW-1185">Reference proteome</keyword>
<evidence type="ECO:0000313" key="3">
    <source>
        <dbReference type="EMBL" id="MCE4556315.1"/>
    </source>
</evidence>
<gene>
    <name evidence="3" type="ORF">LXT13_18130</name>
</gene>
<name>A0ABS8XYH3_9BURK</name>
<dbReference type="RefSeq" id="WP_233373356.1">
    <property type="nucleotide sequence ID" value="NZ_JAJTWU010000007.1"/>
</dbReference>
<organism evidence="3 4">
    <name type="scientific">Pelomonas cellulosilytica</name>
    <dbReference type="NCBI Taxonomy" id="2906762"/>
    <lineage>
        <taxon>Bacteria</taxon>
        <taxon>Pseudomonadati</taxon>
        <taxon>Pseudomonadota</taxon>
        <taxon>Betaproteobacteria</taxon>
        <taxon>Burkholderiales</taxon>
        <taxon>Sphaerotilaceae</taxon>
        <taxon>Roseateles</taxon>
    </lineage>
</organism>
<dbReference type="PANTHER" id="PTHR36919:SF3">
    <property type="entry name" value="BLL5882 PROTEIN"/>
    <property type="match status" value="1"/>
</dbReference>
<protein>
    <submittedName>
        <fullName evidence="3">DUF2147 domain-containing protein</fullName>
    </submittedName>
</protein>
<sequence length="143" mass="15460">MKVLFAAALLSPLLAFGQATPVGLWKTIDDDGKTAKSLVRISEQGGTLVGNIDKLLDPKDPADAKCDKCTDDRKDQPVVGLQIIRSVKAEGDGVWGGGEILDPNNGKTYRTRLKPVDAGRKLEVRGYIGAPLFGRTQTWVRVE</sequence>
<accession>A0ABS8XYH3</accession>
<feature type="domain" description="DUF2147" evidence="2">
    <location>
        <begin position="23"/>
        <end position="141"/>
    </location>
</feature>
<dbReference type="Proteomes" id="UP001200741">
    <property type="component" value="Unassembled WGS sequence"/>
</dbReference>
<feature type="chain" id="PRO_5046978048" evidence="1">
    <location>
        <begin position="18"/>
        <end position="143"/>
    </location>
</feature>
<dbReference type="PANTHER" id="PTHR36919">
    <property type="entry name" value="BLR1215 PROTEIN"/>
    <property type="match status" value="1"/>
</dbReference>
<evidence type="ECO:0000256" key="1">
    <source>
        <dbReference type="SAM" id="SignalP"/>
    </source>
</evidence>
<dbReference type="Pfam" id="PF09917">
    <property type="entry name" value="DUF2147"/>
    <property type="match status" value="1"/>
</dbReference>
<comment type="caution">
    <text evidence="3">The sequence shown here is derived from an EMBL/GenBank/DDBJ whole genome shotgun (WGS) entry which is preliminary data.</text>
</comment>
<evidence type="ECO:0000259" key="2">
    <source>
        <dbReference type="Pfam" id="PF09917"/>
    </source>
</evidence>
<dbReference type="Gene3D" id="2.40.128.520">
    <property type="match status" value="1"/>
</dbReference>
<dbReference type="EMBL" id="JAJTWU010000007">
    <property type="protein sequence ID" value="MCE4556315.1"/>
    <property type="molecule type" value="Genomic_DNA"/>
</dbReference>
<dbReference type="InterPro" id="IPR019223">
    <property type="entry name" value="DUF2147"/>
</dbReference>